<reference evidence="3" key="1">
    <citation type="journal article" date="2013" name="Genetics">
        <title>The draft genome and transcriptome of Panagrellus redivivus are shaped by the harsh demands of a free-living lifestyle.</title>
        <authorList>
            <person name="Srinivasan J."/>
            <person name="Dillman A.R."/>
            <person name="Macchietto M.G."/>
            <person name="Heikkinen L."/>
            <person name="Lakso M."/>
            <person name="Fracchia K.M."/>
            <person name="Antoshechkin I."/>
            <person name="Mortazavi A."/>
            <person name="Wong G."/>
            <person name="Sternberg P.W."/>
        </authorList>
    </citation>
    <scope>NUCLEOTIDE SEQUENCE [LARGE SCALE GENOMIC DNA]</scope>
    <source>
        <strain evidence="3">MT8872</strain>
    </source>
</reference>
<reference evidence="4" key="2">
    <citation type="submission" date="2020-10" db="UniProtKB">
        <authorList>
            <consortium name="WormBaseParasite"/>
        </authorList>
    </citation>
    <scope>IDENTIFICATION</scope>
</reference>
<evidence type="ECO:0000313" key="4">
    <source>
        <dbReference type="WBParaSite" id="Pan_g23697.t3"/>
    </source>
</evidence>
<feature type="compositionally biased region" description="Low complexity" evidence="1">
    <location>
        <begin position="179"/>
        <end position="188"/>
    </location>
</feature>
<feature type="chain" id="PRO_5028997258" evidence="2">
    <location>
        <begin position="20"/>
        <end position="264"/>
    </location>
</feature>
<name>A0A7E4VQM4_PANRE</name>
<dbReference type="WBParaSite" id="Pan_g23697.t3">
    <property type="protein sequence ID" value="Pan_g23697.t3"/>
    <property type="gene ID" value="Pan_g23697"/>
</dbReference>
<proteinExistence type="predicted"/>
<dbReference type="Proteomes" id="UP000492821">
    <property type="component" value="Unassembled WGS sequence"/>
</dbReference>
<protein>
    <submittedName>
        <fullName evidence="4">Secreted protein</fullName>
    </submittedName>
</protein>
<evidence type="ECO:0000313" key="3">
    <source>
        <dbReference type="Proteomes" id="UP000492821"/>
    </source>
</evidence>
<keyword evidence="2" id="KW-0732">Signal</keyword>
<keyword evidence="3" id="KW-1185">Reference proteome</keyword>
<evidence type="ECO:0000256" key="2">
    <source>
        <dbReference type="SAM" id="SignalP"/>
    </source>
</evidence>
<evidence type="ECO:0000256" key="1">
    <source>
        <dbReference type="SAM" id="MobiDB-lite"/>
    </source>
</evidence>
<organism evidence="3 4">
    <name type="scientific">Panagrellus redivivus</name>
    <name type="common">Microworm</name>
    <dbReference type="NCBI Taxonomy" id="6233"/>
    <lineage>
        <taxon>Eukaryota</taxon>
        <taxon>Metazoa</taxon>
        <taxon>Ecdysozoa</taxon>
        <taxon>Nematoda</taxon>
        <taxon>Chromadorea</taxon>
        <taxon>Rhabditida</taxon>
        <taxon>Tylenchina</taxon>
        <taxon>Panagrolaimomorpha</taxon>
        <taxon>Panagrolaimoidea</taxon>
        <taxon>Panagrolaimidae</taxon>
        <taxon>Panagrellus</taxon>
    </lineage>
</organism>
<accession>A0A7E4VQM4</accession>
<sequence>MHSKVTVTVALFGTVVCTASVLRTVGGIPEAPAMSLTICPTSSGSSDSSPDYDVFPLTKSETVVCDDFALNNRIRARNSIIGGSMRVPGGLPSMLHLRNSIRYRPHQVNGPIPDEDIFSLNGSERGIDVPTPLNPPPPSALRHTRSVSSAVTHRPPPYGNSPSRSGTPNTVKPPPPYPGRVGTPTTPTSFRPKETSTPTPKEANPKHDPSPAATPKRGTGHYENVDLPSAKPKPVIAKSATVPDGLKSATPKIRTSGWLEYGCI</sequence>
<feature type="compositionally biased region" description="Polar residues" evidence="1">
    <location>
        <begin position="160"/>
        <end position="170"/>
    </location>
</feature>
<dbReference type="AlphaFoldDB" id="A0A7E4VQM4"/>
<feature type="signal peptide" evidence="2">
    <location>
        <begin position="1"/>
        <end position="19"/>
    </location>
</feature>
<feature type="region of interest" description="Disordered" evidence="1">
    <location>
        <begin position="105"/>
        <end position="234"/>
    </location>
</feature>